<evidence type="ECO:0000313" key="2">
    <source>
        <dbReference type="WBParaSite" id="L893_g22012.t1"/>
    </source>
</evidence>
<dbReference type="WBParaSite" id="L893_g22012.t1">
    <property type="protein sequence ID" value="L893_g22012.t1"/>
    <property type="gene ID" value="L893_g22012"/>
</dbReference>
<evidence type="ECO:0000313" key="1">
    <source>
        <dbReference type="Proteomes" id="UP000095287"/>
    </source>
</evidence>
<keyword evidence="1" id="KW-1185">Reference proteome</keyword>
<proteinExistence type="predicted"/>
<dbReference type="AlphaFoldDB" id="A0A1I7Z204"/>
<accession>A0A1I7Z204</accession>
<organism evidence="1 2">
    <name type="scientific">Steinernema glaseri</name>
    <dbReference type="NCBI Taxonomy" id="37863"/>
    <lineage>
        <taxon>Eukaryota</taxon>
        <taxon>Metazoa</taxon>
        <taxon>Ecdysozoa</taxon>
        <taxon>Nematoda</taxon>
        <taxon>Chromadorea</taxon>
        <taxon>Rhabditida</taxon>
        <taxon>Tylenchina</taxon>
        <taxon>Panagrolaimomorpha</taxon>
        <taxon>Strongyloidoidea</taxon>
        <taxon>Steinernematidae</taxon>
        <taxon>Steinernema</taxon>
    </lineage>
</organism>
<dbReference type="Proteomes" id="UP000095287">
    <property type="component" value="Unplaced"/>
</dbReference>
<name>A0A1I7Z204_9BILA</name>
<protein>
    <submittedName>
        <fullName evidence="2">Uncharacterized protein</fullName>
    </submittedName>
</protein>
<reference evidence="2" key="1">
    <citation type="submission" date="2016-11" db="UniProtKB">
        <authorList>
            <consortium name="WormBaseParasite"/>
        </authorList>
    </citation>
    <scope>IDENTIFICATION</scope>
</reference>
<sequence>MFIGRASSVQGPGTKCSGCPCNHFVSPFAICMPCPYVPFTCGAGAQEAQKSGFIAKITDSDEMKHKECLLRTRWHKVLELCVYIKKDYRMLDHGSNPPWRS</sequence>